<proteinExistence type="predicted"/>
<dbReference type="Proteomes" id="UP001358586">
    <property type="component" value="Chromosome 4"/>
</dbReference>
<comment type="caution">
    <text evidence="1">The sequence shown here is derived from an EMBL/GenBank/DDBJ whole genome shotgun (WGS) entry which is preliminary data.</text>
</comment>
<dbReference type="EMBL" id="JARKNE010000004">
    <property type="protein sequence ID" value="KAK5835979.1"/>
    <property type="molecule type" value="Genomic_DNA"/>
</dbReference>
<name>A0ABR0Q9V4_GOSAR</name>
<protein>
    <submittedName>
        <fullName evidence="1">Uncharacterized protein</fullName>
    </submittedName>
</protein>
<evidence type="ECO:0000313" key="1">
    <source>
        <dbReference type="EMBL" id="KAK5835979.1"/>
    </source>
</evidence>
<organism evidence="1 2">
    <name type="scientific">Gossypium arboreum</name>
    <name type="common">Tree cotton</name>
    <name type="synonym">Gossypium nanking</name>
    <dbReference type="NCBI Taxonomy" id="29729"/>
    <lineage>
        <taxon>Eukaryota</taxon>
        <taxon>Viridiplantae</taxon>
        <taxon>Streptophyta</taxon>
        <taxon>Embryophyta</taxon>
        <taxon>Tracheophyta</taxon>
        <taxon>Spermatophyta</taxon>
        <taxon>Magnoliopsida</taxon>
        <taxon>eudicotyledons</taxon>
        <taxon>Gunneridae</taxon>
        <taxon>Pentapetalae</taxon>
        <taxon>rosids</taxon>
        <taxon>malvids</taxon>
        <taxon>Malvales</taxon>
        <taxon>Malvaceae</taxon>
        <taxon>Malvoideae</taxon>
        <taxon>Gossypium</taxon>
    </lineage>
</organism>
<keyword evidence="2" id="KW-1185">Reference proteome</keyword>
<sequence length="83" mass="9633">MHGHSKQFAEEFPKMELQCANLAVRVYCQLANFSLFRTDASFYTSKPSRRYQIQGRIGAKVTVSSFVEFFADWDPIQFESNPM</sequence>
<evidence type="ECO:0000313" key="2">
    <source>
        <dbReference type="Proteomes" id="UP001358586"/>
    </source>
</evidence>
<reference evidence="1 2" key="1">
    <citation type="submission" date="2023-03" db="EMBL/GenBank/DDBJ databases">
        <title>WGS of Gossypium arboreum.</title>
        <authorList>
            <person name="Yu D."/>
        </authorList>
    </citation>
    <scope>NUCLEOTIDE SEQUENCE [LARGE SCALE GENOMIC DNA]</scope>
    <source>
        <tissue evidence="1">Leaf</tissue>
    </source>
</reference>
<gene>
    <name evidence="1" type="ORF">PVK06_011711</name>
</gene>
<accession>A0ABR0Q9V4</accession>